<accession>A0A3B1C6S2</accession>
<dbReference type="GO" id="GO:0016887">
    <property type="term" value="F:ATP hydrolysis activity"/>
    <property type="evidence" value="ECO:0007669"/>
    <property type="project" value="InterPro"/>
</dbReference>
<dbReference type="EMBL" id="UOGA01000128">
    <property type="protein sequence ID" value="VAX18560.1"/>
    <property type="molecule type" value="Genomic_DNA"/>
</dbReference>
<protein>
    <submittedName>
        <fullName evidence="3">ABC transporter, ATP-binding protein (Cluster 10, nitrate/sulfonate/bicarbonate)</fullName>
    </submittedName>
</protein>
<keyword evidence="3" id="KW-0547">Nucleotide-binding</keyword>
<evidence type="ECO:0000256" key="1">
    <source>
        <dbReference type="ARBA" id="ARBA00022448"/>
    </source>
</evidence>
<sequence>MVEKAVGKGHVVLNNVSKCFFEDENKIMCLDQLSMEIPPGQLTVLMGPSGCGKTSMINLIAGYETPDTGSITIDGENITEPGHDRLVVFQETALFPWMTVFNNVAFGPKAKGLGESDIKEKTESILETVGLQDFQDKYPTQLS</sequence>
<feature type="non-terminal residue" evidence="3">
    <location>
        <position position="143"/>
    </location>
</feature>
<feature type="domain" description="ABC transporter" evidence="2">
    <location>
        <begin position="30"/>
        <end position="143"/>
    </location>
</feature>
<keyword evidence="1" id="KW-0813">Transport</keyword>
<dbReference type="InterPro" id="IPR027417">
    <property type="entry name" value="P-loop_NTPase"/>
</dbReference>
<dbReference type="InterPro" id="IPR003439">
    <property type="entry name" value="ABC_transporter-like_ATP-bd"/>
</dbReference>
<name>A0A3B1C6S2_9ZZZZ</name>
<dbReference type="SUPFAM" id="SSF52540">
    <property type="entry name" value="P-loop containing nucleoside triphosphate hydrolases"/>
    <property type="match status" value="1"/>
</dbReference>
<reference evidence="3" key="1">
    <citation type="submission" date="2018-06" db="EMBL/GenBank/DDBJ databases">
        <authorList>
            <person name="Zhirakovskaya E."/>
        </authorList>
    </citation>
    <scope>NUCLEOTIDE SEQUENCE</scope>
</reference>
<dbReference type="InterPro" id="IPR050166">
    <property type="entry name" value="ABC_transporter_ATP-bind"/>
</dbReference>
<keyword evidence="3" id="KW-0067">ATP-binding</keyword>
<dbReference type="PANTHER" id="PTHR42788:SF13">
    <property type="entry name" value="ALIPHATIC SULFONATES IMPORT ATP-BINDING PROTEIN SSUB"/>
    <property type="match status" value="1"/>
</dbReference>
<dbReference type="GO" id="GO:0005524">
    <property type="term" value="F:ATP binding"/>
    <property type="evidence" value="ECO:0007669"/>
    <property type="project" value="UniProtKB-KW"/>
</dbReference>
<dbReference type="AlphaFoldDB" id="A0A3B1C6S2"/>
<proteinExistence type="predicted"/>
<organism evidence="3">
    <name type="scientific">hydrothermal vent metagenome</name>
    <dbReference type="NCBI Taxonomy" id="652676"/>
    <lineage>
        <taxon>unclassified sequences</taxon>
        <taxon>metagenomes</taxon>
        <taxon>ecological metagenomes</taxon>
    </lineage>
</organism>
<evidence type="ECO:0000313" key="3">
    <source>
        <dbReference type="EMBL" id="VAX18560.1"/>
    </source>
</evidence>
<dbReference type="PANTHER" id="PTHR42788">
    <property type="entry name" value="TAURINE IMPORT ATP-BINDING PROTEIN-RELATED"/>
    <property type="match status" value="1"/>
</dbReference>
<dbReference type="Pfam" id="PF00005">
    <property type="entry name" value="ABC_tran"/>
    <property type="match status" value="1"/>
</dbReference>
<gene>
    <name evidence="3" type="ORF">MNBD_NITROSPINAE04-680</name>
</gene>
<evidence type="ECO:0000259" key="2">
    <source>
        <dbReference type="Pfam" id="PF00005"/>
    </source>
</evidence>
<dbReference type="Gene3D" id="3.40.50.300">
    <property type="entry name" value="P-loop containing nucleotide triphosphate hydrolases"/>
    <property type="match status" value="1"/>
</dbReference>